<reference evidence="1" key="1">
    <citation type="journal article" date="2021" name="Nat. Commun.">
        <title>Genetic determinants of endophytism in the Arabidopsis root mycobiome.</title>
        <authorList>
            <person name="Mesny F."/>
            <person name="Miyauchi S."/>
            <person name="Thiergart T."/>
            <person name="Pickel B."/>
            <person name="Atanasova L."/>
            <person name="Karlsson M."/>
            <person name="Huettel B."/>
            <person name="Barry K.W."/>
            <person name="Haridas S."/>
            <person name="Chen C."/>
            <person name="Bauer D."/>
            <person name="Andreopoulos W."/>
            <person name="Pangilinan J."/>
            <person name="LaButti K."/>
            <person name="Riley R."/>
            <person name="Lipzen A."/>
            <person name="Clum A."/>
            <person name="Drula E."/>
            <person name="Henrissat B."/>
            <person name="Kohler A."/>
            <person name="Grigoriev I.V."/>
            <person name="Martin F.M."/>
            <person name="Hacquard S."/>
        </authorList>
    </citation>
    <scope>NUCLEOTIDE SEQUENCE</scope>
    <source>
        <strain evidence="1">MPI-CAGE-AT-0021</strain>
    </source>
</reference>
<comment type="caution">
    <text evidence="1">The sequence shown here is derived from an EMBL/GenBank/DDBJ whole genome shotgun (WGS) entry which is preliminary data.</text>
</comment>
<dbReference type="AlphaFoldDB" id="A0A9P9D575"/>
<sequence>MSEALTFVRASHYTICQGIQRACFNVPEMGTFFFLSDHCHVIENVTLHHFLNPDLDSVWAKADNSFNSGETVFRKVDWLDTIQPGSEALSA</sequence>
<protein>
    <submittedName>
        <fullName evidence="1">Uncharacterized protein</fullName>
    </submittedName>
</protein>
<keyword evidence="2" id="KW-1185">Reference proteome</keyword>
<name>A0A9P9D575_9HYPO</name>
<dbReference type="EMBL" id="JAGMUU010000048">
    <property type="protein sequence ID" value="KAH7112960.1"/>
    <property type="molecule type" value="Genomic_DNA"/>
</dbReference>
<accession>A0A9P9D575</accession>
<gene>
    <name evidence="1" type="ORF">B0J13DRAFT_244820</name>
</gene>
<evidence type="ECO:0000313" key="1">
    <source>
        <dbReference type="EMBL" id="KAH7112960.1"/>
    </source>
</evidence>
<evidence type="ECO:0000313" key="2">
    <source>
        <dbReference type="Proteomes" id="UP000717696"/>
    </source>
</evidence>
<proteinExistence type="predicted"/>
<organism evidence="1 2">
    <name type="scientific">Dactylonectria estremocensis</name>
    <dbReference type="NCBI Taxonomy" id="1079267"/>
    <lineage>
        <taxon>Eukaryota</taxon>
        <taxon>Fungi</taxon>
        <taxon>Dikarya</taxon>
        <taxon>Ascomycota</taxon>
        <taxon>Pezizomycotina</taxon>
        <taxon>Sordariomycetes</taxon>
        <taxon>Hypocreomycetidae</taxon>
        <taxon>Hypocreales</taxon>
        <taxon>Nectriaceae</taxon>
        <taxon>Dactylonectria</taxon>
    </lineage>
</organism>
<dbReference type="Proteomes" id="UP000717696">
    <property type="component" value="Unassembled WGS sequence"/>
</dbReference>